<sequence length="101" mass="11264">MAGRNLLLHIHPHLILQKQKFQCYQLTVCDCGGGQSIGKECSCDLKSMTLATKFLSLFCPPIPTSIQLSTAVVAVPYKSFCSCFFFFQYVMTICYGLILNV</sequence>
<dbReference type="EMBL" id="GBXM01016916">
    <property type="protein sequence ID" value="JAH91661.1"/>
    <property type="molecule type" value="Transcribed_RNA"/>
</dbReference>
<dbReference type="AlphaFoldDB" id="A0A0E9WMW6"/>
<name>A0A0E9WMW6_ANGAN</name>
<proteinExistence type="predicted"/>
<reference evidence="1" key="1">
    <citation type="submission" date="2014-11" db="EMBL/GenBank/DDBJ databases">
        <authorList>
            <person name="Amaro Gonzalez C."/>
        </authorList>
    </citation>
    <scope>NUCLEOTIDE SEQUENCE</scope>
</reference>
<protein>
    <submittedName>
        <fullName evidence="1">Uncharacterized protein</fullName>
    </submittedName>
</protein>
<reference evidence="1" key="2">
    <citation type="journal article" date="2015" name="Fish Shellfish Immunol.">
        <title>Early steps in the European eel (Anguilla anguilla)-Vibrio vulnificus interaction in the gills: Role of the RtxA13 toxin.</title>
        <authorList>
            <person name="Callol A."/>
            <person name="Pajuelo D."/>
            <person name="Ebbesson L."/>
            <person name="Teles M."/>
            <person name="MacKenzie S."/>
            <person name="Amaro C."/>
        </authorList>
    </citation>
    <scope>NUCLEOTIDE SEQUENCE</scope>
</reference>
<organism evidence="1">
    <name type="scientific">Anguilla anguilla</name>
    <name type="common">European freshwater eel</name>
    <name type="synonym">Muraena anguilla</name>
    <dbReference type="NCBI Taxonomy" id="7936"/>
    <lineage>
        <taxon>Eukaryota</taxon>
        <taxon>Metazoa</taxon>
        <taxon>Chordata</taxon>
        <taxon>Craniata</taxon>
        <taxon>Vertebrata</taxon>
        <taxon>Euteleostomi</taxon>
        <taxon>Actinopterygii</taxon>
        <taxon>Neopterygii</taxon>
        <taxon>Teleostei</taxon>
        <taxon>Anguilliformes</taxon>
        <taxon>Anguillidae</taxon>
        <taxon>Anguilla</taxon>
    </lineage>
</organism>
<evidence type="ECO:0000313" key="1">
    <source>
        <dbReference type="EMBL" id="JAH91661.1"/>
    </source>
</evidence>
<accession>A0A0E9WMW6</accession>